<dbReference type="AlphaFoldDB" id="A0A9P8TTL8"/>
<organism evidence="2 3">
    <name type="scientific">Trichoderma cornu-damae</name>
    <dbReference type="NCBI Taxonomy" id="654480"/>
    <lineage>
        <taxon>Eukaryota</taxon>
        <taxon>Fungi</taxon>
        <taxon>Dikarya</taxon>
        <taxon>Ascomycota</taxon>
        <taxon>Pezizomycotina</taxon>
        <taxon>Sordariomycetes</taxon>
        <taxon>Hypocreomycetidae</taxon>
        <taxon>Hypocreales</taxon>
        <taxon>Hypocreaceae</taxon>
        <taxon>Trichoderma</taxon>
    </lineage>
</organism>
<evidence type="ECO:0000313" key="3">
    <source>
        <dbReference type="Proteomes" id="UP000827724"/>
    </source>
</evidence>
<comment type="caution">
    <text evidence="2">The sequence shown here is derived from an EMBL/GenBank/DDBJ whole genome shotgun (WGS) entry which is preliminary data.</text>
</comment>
<evidence type="ECO:0000256" key="1">
    <source>
        <dbReference type="SAM" id="MobiDB-lite"/>
    </source>
</evidence>
<name>A0A9P8TTL8_9HYPO</name>
<keyword evidence="3" id="KW-1185">Reference proteome</keyword>
<gene>
    <name evidence="2" type="ORF">Trco_007864</name>
</gene>
<dbReference type="Proteomes" id="UP000827724">
    <property type="component" value="Unassembled WGS sequence"/>
</dbReference>
<sequence length="87" mass="9474">MSSSQNQDPNQRSRPTPARVKSEQDCFRLLALEFASLPDRGEISVSDAATGQQQQQQQQPTASAYTPTNNLIARTIRAAMADIKPGS</sequence>
<dbReference type="EMBL" id="JAIWOZ010000006">
    <property type="protein sequence ID" value="KAH6604418.1"/>
    <property type="molecule type" value="Genomic_DNA"/>
</dbReference>
<feature type="compositionally biased region" description="Polar residues" evidence="1">
    <location>
        <begin position="1"/>
        <end position="14"/>
    </location>
</feature>
<accession>A0A9P8TTL8</accession>
<dbReference type="OrthoDB" id="4897974at2759"/>
<reference evidence="2" key="1">
    <citation type="submission" date="2021-08" db="EMBL/GenBank/DDBJ databases">
        <title>Chromosome-Level Trichoderma cornu-damae using Hi-C Data.</title>
        <authorList>
            <person name="Kim C.S."/>
        </authorList>
    </citation>
    <scope>NUCLEOTIDE SEQUENCE</scope>
    <source>
        <strain evidence="2">KA19-0412C</strain>
    </source>
</reference>
<evidence type="ECO:0000313" key="2">
    <source>
        <dbReference type="EMBL" id="KAH6604418.1"/>
    </source>
</evidence>
<feature type="region of interest" description="Disordered" evidence="1">
    <location>
        <begin position="43"/>
        <end position="68"/>
    </location>
</feature>
<proteinExistence type="predicted"/>
<protein>
    <submittedName>
        <fullName evidence="2">Uncharacterized protein</fullName>
    </submittedName>
</protein>
<feature type="region of interest" description="Disordered" evidence="1">
    <location>
        <begin position="1"/>
        <end position="22"/>
    </location>
</feature>